<comment type="caution">
    <text evidence="5">The sequence shown here is derived from an EMBL/GenBank/DDBJ whole genome shotgun (WGS) entry which is preliminary data.</text>
</comment>
<dbReference type="AlphaFoldDB" id="A0A7U7EQ42"/>
<gene>
    <name evidence="5" type="ORF">PSEWESI4_03424</name>
</gene>
<dbReference type="InterPro" id="IPR018990">
    <property type="entry name" value="Prot_inh_I42_chagasin"/>
</dbReference>
<dbReference type="PANTHER" id="PTHR36530">
    <property type="entry name" value="INHIBITOR OF CYSTEINE PEPTIDASE"/>
    <property type="match status" value="1"/>
</dbReference>
<dbReference type="Proteomes" id="UP000583387">
    <property type="component" value="Unassembled WGS sequence"/>
</dbReference>
<keyword evidence="3" id="KW-0732">Signal</keyword>
<keyword evidence="1" id="KW-0646">Protease inhibitor</keyword>
<evidence type="ECO:0000259" key="4">
    <source>
        <dbReference type="Pfam" id="PF09394"/>
    </source>
</evidence>
<evidence type="ECO:0000313" key="6">
    <source>
        <dbReference type="Proteomes" id="UP000583387"/>
    </source>
</evidence>
<dbReference type="PANTHER" id="PTHR36530:SF1">
    <property type="entry name" value="AMOEBIASIN-1"/>
    <property type="match status" value="1"/>
</dbReference>
<dbReference type="RefSeq" id="WP_187672438.1">
    <property type="nucleotide sequence ID" value="NZ_CAJFCI010000071.1"/>
</dbReference>
<name>A0A7U7EQ42_9GAMM</name>
<dbReference type="Pfam" id="PF09394">
    <property type="entry name" value="Inhibitor_I42"/>
    <property type="match status" value="1"/>
</dbReference>
<dbReference type="EMBL" id="CAJFCI010000071">
    <property type="protein sequence ID" value="CAD5109128.1"/>
    <property type="molecule type" value="Genomic_DNA"/>
</dbReference>
<dbReference type="GO" id="GO:0004869">
    <property type="term" value="F:cysteine-type endopeptidase inhibitor activity"/>
    <property type="evidence" value="ECO:0007669"/>
    <property type="project" value="UniProtKB-KW"/>
</dbReference>
<evidence type="ECO:0000256" key="3">
    <source>
        <dbReference type="SAM" id="SignalP"/>
    </source>
</evidence>
<feature type="chain" id="PRO_5031196149" description="Proteinase inhibitor I42 chagasin domain-containing protein" evidence="3">
    <location>
        <begin position="20"/>
        <end position="132"/>
    </location>
</feature>
<evidence type="ECO:0000313" key="5">
    <source>
        <dbReference type="EMBL" id="CAD5109128.1"/>
    </source>
</evidence>
<sequence>MTAARLLLPFGLALLTACAQHPTNVNLEPDDRKPCSPVALKVGQTLTLSLPSNPTTGFRWQLQDAAPSVLHSLGPEVYSTPEDAGVVGGAGESIWRFQARTPGEGRLLLVYLRPWETDVAPAKRVECQVSVK</sequence>
<dbReference type="InterPro" id="IPR052781">
    <property type="entry name" value="Cys_protease_inhibitor_I42"/>
</dbReference>
<keyword evidence="6" id="KW-1185">Reference proteome</keyword>
<protein>
    <recommendedName>
        <fullName evidence="4">Proteinase inhibitor I42 chagasin domain-containing protein</fullName>
    </recommendedName>
</protein>
<evidence type="ECO:0000256" key="1">
    <source>
        <dbReference type="ARBA" id="ARBA00022690"/>
    </source>
</evidence>
<dbReference type="InterPro" id="IPR036331">
    <property type="entry name" value="Chagasin-like_sf"/>
</dbReference>
<dbReference type="SUPFAM" id="SSF141066">
    <property type="entry name" value="ICP-like"/>
    <property type="match status" value="1"/>
</dbReference>
<accession>A0A7U7EQ42</accession>
<dbReference type="Gene3D" id="2.60.40.2020">
    <property type="match status" value="1"/>
</dbReference>
<feature type="domain" description="Proteinase inhibitor I42 chagasin" evidence="4">
    <location>
        <begin position="40"/>
        <end position="129"/>
    </location>
</feature>
<reference evidence="5 6" key="1">
    <citation type="submission" date="2020-08" db="EMBL/GenBank/DDBJ databases">
        <authorList>
            <person name="Criscuolo A."/>
        </authorList>
    </citation>
    <scope>NUCLEOTIDE SEQUENCE [LARGE SCALE GENOMIC DNA]</scope>
    <source>
        <strain evidence="5">CIP111764</strain>
    </source>
</reference>
<organism evidence="5 6">
    <name type="scientific">Zestomonas carbonaria</name>
    <dbReference type="NCBI Taxonomy" id="2762745"/>
    <lineage>
        <taxon>Bacteria</taxon>
        <taxon>Pseudomonadati</taxon>
        <taxon>Pseudomonadota</taxon>
        <taxon>Gammaproteobacteria</taxon>
        <taxon>Pseudomonadales</taxon>
        <taxon>Pseudomonadaceae</taxon>
        <taxon>Zestomonas</taxon>
    </lineage>
</organism>
<dbReference type="PROSITE" id="PS51257">
    <property type="entry name" value="PROKAR_LIPOPROTEIN"/>
    <property type="match status" value="1"/>
</dbReference>
<proteinExistence type="predicted"/>
<evidence type="ECO:0000256" key="2">
    <source>
        <dbReference type="ARBA" id="ARBA00022704"/>
    </source>
</evidence>
<feature type="signal peptide" evidence="3">
    <location>
        <begin position="1"/>
        <end position="19"/>
    </location>
</feature>
<keyword evidence="2" id="KW-0789">Thiol protease inhibitor</keyword>